<evidence type="ECO:0000313" key="1">
    <source>
        <dbReference type="EMBL" id="CEM11193.1"/>
    </source>
</evidence>
<proteinExistence type="predicted"/>
<dbReference type="EMBL" id="CDMZ01000296">
    <property type="protein sequence ID" value="CEM11193.1"/>
    <property type="molecule type" value="Genomic_DNA"/>
</dbReference>
<reference evidence="1" key="1">
    <citation type="submission" date="2014-11" db="EMBL/GenBank/DDBJ databases">
        <authorList>
            <person name="Otto D Thomas"/>
            <person name="Naeem Raeece"/>
        </authorList>
    </citation>
    <scope>NUCLEOTIDE SEQUENCE</scope>
</reference>
<dbReference type="VEuPathDB" id="CryptoDB:Cvel_16463"/>
<name>A0A0G4FD84_9ALVE</name>
<accession>A0A0G4FD84</accession>
<gene>
    <name evidence="1" type="ORF">Cvel_16463</name>
</gene>
<protein>
    <submittedName>
        <fullName evidence="1">Uncharacterized protein</fullName>
    </submittedName>
</protein>
<dbReference type="AlphaFoldDB" id="A0A0G4FD84"/>
<organism evidence="1">
    <name type="scientific">Chromera velia CCMP2878</name>
    <dbReference type="NCBI Taxonomy" id="1169474"/>
    <lineage>
        <taxon>Eukaryota</taxon>
        <taxon>Sar</taxon>
        <taxon>Alveolata</taxon>
        <taxon>Colpodellida</taxon>
        <taxon>Chromeraceae</taxon>
        <taxon>Chromera</taxon>
    </lineage>
</organism>
<sequence>MKLLRCGLWVLDLEQMLRDLLKMESIKQSGQQRARRQEWSTERLAAEGKRARELAGRRQDETEFEDAEELEVDGRADVFWDADDGGEGPNFFDFDDGGDSSRGSKVLISEKDQQLQAKVAEGWELEELWVFFGQSNDSTTLSNPLAVGATYSLQWEFFCLNLTGRSRWDLMSLYCAVAHEQLKKAGGSKEAGMDAIADDVIRFLRRLAEGIPCRTVWGDRLVKGTLLVGMFDMPALSENAGTLDLSTALRCCLLCCFLKSFLQRPVTCGQYTQGVSVEDRWKEYEADVQTLQEMKAADRGLTALKSHATKTGVQRPSPWSQLYSFTGVHFLFLFIFDLMHITLEGVLRFHVFCILRWFVDQELLFVLSSKSNKRRGDIKGLDLNMWLQRVVYSRNLRGLHP</sequence>